<protein>
    <submittedName>
        <fullName evidence="4">Epimerase</fullName>
    </submittedName>
</protein>
<dbReference type="Pfam" id="PF01370">
    <property type="entry name" value="Epimerase"/>
    <property type="match status" value="1"/>
</dbReference>
<dbReference type="OrthoDB" id="9778052at2"/>
<dbReference type="GO" id="GO:0016616">
    <property type="term" value="F:oxidoreductase activity, acting on the CH-OH group of donors, NAD or NADP as acceptor"/>
    <property type="evidence" value="ECO:0007669"/>
    <property type="project" value="TreeGrafter"/>
</dbReference>
<dbReference type="Proteomes" id="UP000182661">
    <property type="component" value="Unassembled WGS sequence"/>
</dbReference>
<evidence type="ECO:0000256" key="1">
    <source>
        <dbReference type="ARBA" id="ARBA00023002"/>
    </source>
</evidence>
<dbReference type="AlphaFoldDB" id="A0A657LP47"/>
<dbReference type="EMBL" id="LSRP01000105">
    <property type="protein sequence ID" value="OJF93720.1"/>
    <property type="molecule type" value="Genomic_DNA"/>
</dbReference>
<sequence>MDISDKRTLVVVTGIGGFLGRHVASSLLRQGYDVRGTVRSLKTAAEIESAIRSSGDAGKGHLTFAVADLLSDAGWDDAVAGADCVMHVASPFPDRVPKDEDELIRPARDGALRVLKAAKKAGVRRVVLTSSIAAINYGAGRAPFSEADWTDVDGPLSTPYYKSKTIAERAAWAFAKAEGLELAVVNPGMILGPVLGGKPGTSVGLIRGMMKGKYPAMPDFRVAVVDARDVADAHVQAMIVPEAAGERFIAAGKAMSLKEISEVLKTTHPAYPKKMPKLVLPNWLARLAALFDPGVRLILKELGRDATVSNDKARRMLGGTPRSETEAIRASAQSLIDSRSV</sequence>
<keyword evidence="1" id="KW-0560">Oxidoreductase</keyword>
<evidence type="ECO:0000313" key="4">
    <source>
        <dbReference type="EMBL" id="OJF93720.1"/>
    </source>
</evidence>
<reference evidence="4 5" key="1">
    <citation type="submission" date="2016-02" db="EMBL/GenBank/DDBJ databases">
        <title>Genome sequencing of a beta-galactosidase producing bacteria Rhizobium sp. 59.</title>
        <authorList>
            <person name="Wang D."/>
            <person name="Kot W."/>
            <person name="Qin Y."/>
            <person name="Hansen L."/>
            <person name="Naqvi K."/>
            <person name="Rensing C."/>
        </authorList>
    </citation>
    <scope>NUCLEOTIDE SEQUENCE [LARGE SCALE GENOMIC DNA]</scope>
    <source>
        <strain evidence="4 5">59</strain>
    </source>
</reference>
<name>A0A657LP47_9HYPH</name>
<dbReference type="PANTHER" id="PTHR10366">
    <property type="entry name" value="NAD DEPENDENT EPIMERASE/DEHYDRATASE"/>
    <property type="match status" value="1"/>
</dbReference>
<evidence type="ECO:0000259" key="3">
    <source>
        <dbReference type="Pfam" id="PF01370"/>
    </source>
</evidence>
<keyword evidence="5" id="KW-1185">Reference proteome</keyword>
<dbReference type="FunFam" id="3.40.50.720:FF:000336">
    <property type="entry name" value="Aldehyde reductase"/>
    <property type="match status" value="1"/>
</dbReference>
<evidence type="ECO:0000256" key="2">
    <source>
        <dbReference type="ARBA" id="ARBA00023445"/>
    </source>
</evidence>
<dbReference type="SUPFAM" id="SSF51735">
    <property type="entry name" value="NAD(P)-binding Rossmann-fold domains"/>
    <property type="match status" value="1"/>
</dbReference>
<proteinExistence type="inferred from homology"/>
<dbReference type="Gene3D" id="3.40.50.720">
    <property type="entry name" value="NAD(P)-binding Rossmann-like Domain"/>
    <property type="match status" value="1"/>
</dbReference>
<comment type="similarity">
    <text evidence="2">Belongs to the NAD(P)-dependent epimerase/dehydratase family. Dihydroflavonol-4-reductase subfamily.</text>
</comment>
<gene>
    <name evidence="4" type="ORF">AX760_21375</name>
</gene>
<dbReference type="InterPro" id="IPR036291">
    <property type="entry name" value="NAD(P)-bd_dom_sf"/>
</dbReference>
<organism evidence="4 5">
    <name type="scientific">Pararhizobium antarcticum</name>
    <dbReference type="NCBI Taxonomy" id="1798805"/>
    <lineage>
        <taxon>Bacteria</taxon>
        <taxon>Pseudomonadati</taxon>
        <taxon>Pseudomonadota</taxon>
        <taxon>Alphaproteobacteria</taxon>
        <taxon>Hyphomicrobiales</taxon>
        <taxon>Rhizobiaceae</taxon>
        <taxon>Rhizobium/Agrobacterium group</taxon>
        <taxon>Pararhizobium</taxon>
    </lineage>
</organism>
<dbReference type="InterPro" id="IPR050425">
    <property type="entry name" value="NAD(P)_dehydrat-like"/>
</dbReference>
<dbReference type="CDD" id="cd05227">
    <property type="entry name" value="AR_SDR_e"/>
    <property type="match status" value="1"/>
</dbReference>
<accession>A0A657LP47</accession>
<comment type="caution">
    <text evidence="4">The sequence shown here is derived from an EMBL/GenBank/DDBJ whole genome shotgun (WGS) entry which is preliminary data.</text>
</comment>
<evidence type="ECO:0000313" key="5">
    <source>
        <dbReference type="Proteomes" id="UP000182661"/>
    </source>
</evidence>
<dbReference type="InterPro" id="IPR001509">
    <property type="entry name" value="Epimerase_deHydtase"/>
</dbReference>
<dbReference type="RefSeq" id="WP_071834405.1">
    <property type="nucleotide sequence ID" value="NZ_LSRP01000105.1"/>
</dbReference>
<dbReference type="PANTHER" id="PTHR10366:SF564">
    <property type="entry name" value="STEROL-4-ALPHA-CARBOXYLATE 3-DEHYDROGENASE, DECARBOXYLATING"/>
    <property type="match status" value="1"/>
</dbReference>
<feature type="domain" description="NAD-dependent epimerase/dehydratase" evidence="3">
    <location>
        <begin position="10"/>
        <end position="243"/>
    </location>
</feature>